<evidence type="ECO:0008006" key="3">
    <source>
        <dbReference type="Google" id="ProtNLM"/>
    </source>
</evidence>
<dbReference type="PANTHER" id="PTHR47331:SF5">
    <property type="entry name" value="RIBONUCLEASE H"/>
    <property type="match status" value="1"/>
</dbReference>
<dbReference type="PANTHER" id="PTHR47331">
    <property type="entry name" value="PHD-TYPE DOMAIN-CONTAINING PROTEIN"/>
    <property type="match status" value="1"/>
</dbReference>
<keyword evidence="2" id="KW-1185">Reference proteome</keyword>
<dbReference type="AlphaFoldDB" id="A0AA47N1J7"/>
<sequence>METGTPSRLEHRLSDETLNRGPDSLWSLKIPWHSSQDADHYLSQCPDIVRRPPEEVEKWIADGKRCRKCGRTNHEQDACTLKKACSECQEVHLRVLHTIAKPGPRVYLITPEDRASLANSKQGGKVYLKVVPIVISHGSKSLHTYAILDDGAERTIILPAAVRHLELKGGPAAVHTALSWVLQGPDGLGSHAASCYFTSLKPAPDDYYQHVKRLWQLDVLLFRSEKLAVRSRLDQEAMSILEACTERVKVIDTFRYATPLLRAKDAPLLKAAAEAVMPMLCSTE</sequence>
<protein>
    <recommendedName>
        <fullName evidence="3">Peptidase A2 domain-containing protein</fullName>
    </recommendedName>
</protein>
<proteinExistence type="predicted"/>
<evidence type="ECO:0000313" key="2">
    <source>
        <dbReference type="Proteomes" id="UP001174136"/>
    </source>
</evidence>
<dbReference type="Proteomes" id="UP001174136">
    <property type="component" value="Unassembled WGS sequence"/>
</dbReference>
<reference evidence="1" key="1">
    <citation type="journal article" date="2023" name="Front. Mar. Sci.">
        <title>A new Merluccius polli reference genome to investigate the effects of global change in West African waters.</title>
        <authorList>
            <person name="Mateo J.L."/>
            <person name="Blanco-Fernandez C."/>
            <person name="Garcia-Vazquez E."/>
            <person name="Machado-Schiaffino G."/>
        </authorList>
    </citation>
    <scope>NUCLEOTIDE SEQUENCE</scope>
    <source>
        <strain evidence="1">C29</strain>
        <tissue evidence="1">Fin</tissue>
    </source>
</reference>
<name>A0AA47N1J7_MERPO</name>
<dbReference type="EMBL" id="JAOPHQ010001445">
    <property type="protein sequence ID" value="KAK0150703.1"/>
    <property type="molecule type" value="Genomic_DNA"/>
</dbReference>
<gene>
    <name evidence="1" type="ORF">N1851_008173</name>
</gene>
<comment type="caution">
    <text evidence="1">The sequence shown here is derived from an EMBL/GenBank/DDBJ whole genome shotgun (WGS) entry which is preliminary data.</text>
</comment>
<organism evidence="1 2">
    <name type="scientific">Merluccius polli</name>
    <name type="common">Benguela hake</name>
    <name type="synonym">Merluccius cadenati</name>
    <dbReference type="NCBI Taxonomy" id="89951"/>
    <lineage>
        <taxon>Eukaryota</taxon>
        <taxon>Metazoa</taxon>
        <taxon>Chordata</taxon>
        <taxon>Craniata</taxon>
        <taxon>Vertebrata</taxon>
        <taxon>Euteleostomi</taxon>
        <taxon>Actinopterygii</taxon>
        <taxon>Neopterygii</taxon>
        <taxon>Teleostei</taxon>
        <taxon>Neoteleostei</taxon>
        <taxon>Acanthomorphata</taxon>
        <taxon>Zeiogadaria</taxon>
        <taxon>Gadariae</taxon>
        <taxon>Gadiformes</taxon>
        <taxon>Gadoidei</taxon>
        <taxon>Merlucciidae</taxon>
        <taxon>Merluccius</taxon>
    </lineage>
</organism>
<accession>A0AA47N1J7</accession>
<evidence type="ECO:0000313" key="1">
    <source>
        <dbReference type="EMBL" id="KAK0150703.1"/>
    </source>
</evidence>